<keyword evidence="5" id="KW-1185">Reference proteome</keyword>
<protein>
    <recommendedName>
        <fullName evidence="3">Lipocalin/cytosolic fatty-acid binding domain-containing protein</fullName>
    </recommendedName>
</protein>
<dbReference type="PROSITE" id="PS00213">
    <property type="entry name" value="LIPOCALIN"/>
    <property type="match status" value="1"/>
</dbReference>
<dbReference type="InterPro" id="IPR012674">
    <property type="entry name" value="Calycin"/>
</dbReference>
<dbReference type="CDD" id="cd19438">
    <property type="entry name" value="lipocalin_Blc-like"/>
    <property type="match status" value="1"/>
</dbReference>
<evidence type="ECO:0000256" key="1">
    <source>
        <dbReference type="ARBA" id="ARBA00006889"/>
    </source>
</evidence>
<keyword evidence="2" id="KW-0732">Signal</keyword>
<dbReference type="Gene3D" id="2.40.128.20">
    <property type="match status" value="1"/>
</dbReference>
<feature type="chain" id="PRO_5044536832" description="Lipocalin/cytosolic fatty-acid binding domain-containing protein" evidence="2">
    <location>
        <begin position="30"/>
        <end position="207"/>
    </location>
</feature>
<dbReference type="InterPro" id="IPR022272">
    <property type="entry name" value="Lipocalin_CS"/>
</dbReference>
<dbReference type="AlphaFoldDB" id="A0ABD3L2W1"/>
<proteinExistence type="inferred from homology"/>
<sequence>MAKKVMEGVKGLFLLVSLLSSSMFMCVLCSRGSNFGLNPFYQLDSEPTVVKGLDLKRYAGRWYEIASLPTSFQPKDGEDTRATYTLKEDGTLDVLNESWVKGKRIFIKGNAYKADPRSDEAKLKLKLFVPPFFPIFPLFGDYWVLHLDADYQYAIVGEPSRTSLFILSRQSRIDDKIYKQLVQKAVDEGYDVSKLRKTPQSKTPPPQ</sequence>
<evidence type="ECO:0000313" key="5">
    <source>
        <dbReference type="Proteomes" id="UP001634007"/>
    </source>
</evidence>
<dbReference type="PRINTS" id="PR01171">
    <property type="entry name" value="BCTLIPOCALIN"/>
</dbReference>
<evidence type="ECO:0000256" key="2">
    <source>
        <dbReference type="PIRNR" id="PIRNR036893"/>
    </source>
</evidence>
<organism evidence="4 5">
    <name type="scientific">Eucalyptus globulus</name>
    <name type="common">Tasmanian blue gum</name>
    <dbReference type="NCBI Taxonomy" id="34317"/>
    <lineage>
        <taxon>Eukaryota</taxon>
        <taxon>Viridiplantae</taxon>
        <taxon>Streptophyta</taxon>
        <taxon>Embryophyta</taxon>
        <taxon>Tracheophyta</taxon>
        <taxon>Spermatophyta</taxon>
        <taxon>Magnoliopsida</taxon>
        <taxon>eudicotyledons</taxon>
        <taxon>Gunneridae</taxon>
        <taxon>Pentapetalae</taxon>
        <taxon>rosids</taxon>
        <taxon>malvids</taxon>
        <taxon>Myrtales</taxon>
        <taxon>Myrtaceae</taxon>
        <taxon>Myrtoideae</taxon>
        <taxon>Eucalypteae</taxon>
        <taxon>Eucalyptus</taxon>
    </lineage>
</organism>
<name>A0ABD3L2W1_EUCGL</name>
<dbReference type="InterPro" id="IPR000566">
    <property type="entry name" value="Lipocln_cytosolic_FA-bd_dom"/>
</dbReference>
<evidence type="ECO:0000259" key="3">
    <source>
        <dbReference type="Pfam" id="PF08212"/>
    </source>
</evidence>
<feature type="signal peptide" evidence="2">
    <location>
        <begin position="1"/>
        <end position="29"/>
    </location>
</feature>
<gene>
    <name evidence="4" type="ORF">ACJRO7_013456</name>
</gene>
<dbReference type="Pfam" id="PF08212">
    <property type="entry name" value="Lipocalin_2"/>
    <property type="match status" value="1"/>
</dbReference>
<comment type="caution">
    <text evidence="4">The sequence shown here is derived from an EMBL/GenBank/DDBJ whole genome shotgun (WGS) entry which is preliminary data.</text>
</comment>
<dbReference type="InterPro" id="IPR002446">
    <property type="entry name" value="Lipocalin_bac"/>
</dbReference>
<dbReference type="SUPFAM" id="SSF50814">
    <property type="entry name" value="Lipocalins"/>
    <property type="match status" value="1"/>
</dbReference>
<dbReference type="EMBL" id="JBJKBG010000003">
    <property type="protein sequence ID" value="KAL3744201.1"/>
    <property type="molecule type" value="Genomic_DNA"/>
</dbReference>
<evidence type="ECO:0000313" key="4">
    <source>
        <dbReference type="EMBL" id="KAL3744201.1"/>
    </source>
</evidence>
<dbReference type="InterPro" id="IPR022271">
    <property type="entry name" value="Lipocalin_ApoD"/>
</dbReference>
<dbReference type="PIRSF" id="PIRSF036893">
    <property type="entry name" value="Lipocalin_ApoD"/>
    <property type="match status" value="1"/>
</dbReference>
<dbReference type="Proteomes" id="UP001634007">
    <property type="component" value="Unassembled WGS sequence"/>
</dbReference>
<comment type="similarity">
    <text evidence="1 2">Belongs to the calycin superfamily. Lipocalin family.</text>
</comment>
<accession>A0ABD3L2W1</accession>
<dbReference type="PANTHER" id="PTHR10612">
    <property type="entry name" value="APOLIPOPROTEIN D"/>
    <property type="match status" value="1"/>
</dbReference>
<dbReference type="PANTHER" id="PTHR10612:SF34">
    <property type="entry name" value="APOLIPOPROTEIN D"/>
    <property type="match status" value="1"/>
</dbReference>
<reference evidence="4 5" key="1">
    <citation type="submission" date="2024-11" db="EMBL/GenBank/DDBJ databases">
        <title>Chromosome-level genome assembly of Eucalyptus globulus Labill. provides insights into its genome evolution.</title>
        <authorList>
            <person name="Li X."/>
        </authorList>
    </citation>
    <scope>NUCLEOTIDE SEQUENCE [LARGE SCALE GENOMIC DNA]</scope>
    <source>
        <strain evidence="4">CL2024</strain>
        <tissue evidence="4">Fresh tender leaves</tissue>
    </source>
</reference>
<feature type="domain" description="Lipocalin/cytosolic fatty-acid binding" evidence="3">
    <location>
        <begin position="53"/>
        <end position="200"/>
    </location>
</feature>
<dbReference type="GO" id="GO:0006950">
    <property type="term" value="P:response to stress"/>
    <property type="evidence" value="ECO:0007669"/>
    <property type="project" value="UniProtKB-ARBA"/>
</dbReference>
<dbReference type="InterPro" id="IPR047202">
    <property type="entry name" value="Lipocalin_Blc-like_dom"/>
</dbReference>